<dbReference type="GO" id="GO:0006508">
    <property type="term" value="P:proteolysis"/>
    <property type="evidence" value="ECO:0007669"/>
    <property type="project" value="InterPro"/>
</dbReference>
<dbReference type="PANTHER" id="PTHR30624:SF0">
    <property type="entry name" value="METALLOPROTEASE SLR0863"/>
    <property type="match status" value="1"/>
</dbReference>
<dbReference type="GO" id="GO:0005829">
    <property type="term" value="C:cytosol"/>
    <property type="evidence" value="ECO:0007669"/>
    <property type="project" value="TreeGrafter"/>
</dbReference>
<dbReference type="OrthoDB" id="9788526at2"/>
<feature type="domain" description="Metalloprotease TldD/E C-terminal" evidence="4">
    <location>
        <begin position="330"/>
        <end position="575"/>
    </location>
</feature>
<dbReference type="AlphaFoldDB" id="A6GGQ6"/>
<evidence type="ECO:0000259" key="4">
    <source>
        <dbReference type="Pfam" id="PF19289"/>
    </source>
</evidence>
<dbReference type="RefSeq" id="WP_006975894.1">
    <property type="nucleotide sequence ID" value="NZ_ABCS01000109.1"/>
</dbReference>
<sequence>MNRRFLTIPLASLLALSAGALACKPTKGPGTRAPLGPPMTFEAKTLEPTAGQPSAALAVLEAELATNFAKLSSPEFVDDPAYFMAYDLVGVKSLWLEANDGALDKNHVDDDRALDVDVRVGDAMLDNGHPTNGWYGGNGLGSGVQVSLADDPLSLAQAIWLVSEQQYQDAVEAWVEAVSSESMLTREDELEHPDFTAMDEPLVHIEAPYALDLDGIGEQWAPIVAELSAILDSDPMVQQASVVLNAVVENRSYVDTEGAKVQSGRVRIRLMMVATTQAEDGMGLERFVSFERHAPDQLPTREELLEVADQLRAELASLRAAPIAEPYTGPAVLEGPAAGVFFHEIFGHRLEGHRQKDDYEGQTFTKMLGQPILPEFIDVYDDPSLAAIDGEPLNGHYFVDDEAVLAQRAELVSEGVLEGFLQSRSVVAPFESSNGHGRRERGYRVVPRQGNLVVSARETLPEEQLRDALIAEAKAQGKPYGLWFADIQGGYTITDRSGPQAFKVMPLMVYRVYTDGRPDELVRGADIVGTPLAAFETIIAAGDVPGVFNGMCGAESGWVPVSAVSPSLLLSKLEIERAVHERNKPPLLPPPPRERARAGAEGGAK</sequence>
<evidence type="ECO:0000313" key="6">
    <source>
        <dbReference type="Proteomes" id="UP000005801"/>
    </source>
</evidence>
<gene>
    <name evidence="5" type="ORF">PPSIR1_30539</name>
</gene>
<proteinExistence type="inferred from homology"/>
<comment type="similarity">
    <text evidence="1">Belongs to the peptidase U62 family.</text>
</comment>
<dbReference type="InterPro" id="IPR045569">
    <property type="entry name" value="Metalloprtase-TldD/E_C"/>
</dbReference>
<evidence type="ECO:0000256" key="2">
    <source>
        <dbReference type="SAM" id="MobiDB-lite"/>
    </source>
</evidence>
<organism evidence="5 6">
    <name type="scientific">Plesiocystis pacifica SIR-1</name>
    <dbReference type="NCBI Taxonomy" id="391625"/>
    <lineage>
        <taxon>Bacteria</taxon>
        <taxon>Pseudomonadati</taxon>
        <taxon>Myxococcota</taxon>
        <taxon>Polyangia</taxon>
        <taxon>Nannocystales</taxon>
        <taxon>Nannocystaceae</taxon>
        <taxon>Plesiocystis</taxon>
    </lineage>
</organism>
<feature type="region of interest" description="Disordered" evidence="2">
    <location>
        <begin position="581"/>
        <end position="605"/>
    </location>
</feature>
<feature type="chain" id="PRO_5002697856" evidence="3">
    <location>
        <begin position="23"/>
        <end position="605"/>
    </location>
</feature>
<dbReference type="PROSITE" id="PS51257">
    <property type="entry name" value="PROKAR_LIPOPROTEIN"/>
    <property type="match status" value="1"/>
</dbReference>
<dbReference type="eggNOG" id="COG0312">
    <property type="taxonomic scope" value="Bacteria"/>
</dbReference>
<feature type="compositionally biased region" description="Basic and acidic residues" evidence="2">
    <location>
        <begin position="592"/>
        <end position="605"/>
    </location>
</feature>
<keyword evidence="6" id="KW-1185">Reference proteome</keyword>
<dbReference type="Proteomes" id="UP000005801">
    <property type="component" value="Unassembled WGS sequence"/>
</dbReference>
<dbReference type="EMBL" id="ABCS01000109">
    <property type="protein sequence ID" value="EDM74956.1"/>
    <property type="molecule type" value="Genomic_DNA"/>
</dbReference>
<accession>A6GGQ6</accession>
<feature type="signal peptide" evidence="3">
    <location>
        <begin position="1"/>
        <end position="22"/>
    </location>
</feature>
<dbReference type="GO" id="GO:0008237">
    <property type="term" value="F:metallopeptidase activity"/>
    <property type="evidence" value="ECO:0007669"/>
    <property type="project" value="InterPro"/>
</dbReference>
<comment type="caution">
    <text evidence="5">The sequence shown here is derived from an EMBL/GenBank/DDBJ whole genome shotgun (WGS) entry which is preliminary data.</text>
</comment>
<reference evidence="5 6" key="1">
    <citation type="submission" date="2007-06" db="EMBL/GenBank/DDBJ databases">
        <authorList>
            <person name="Shimkets L."/>
            <person name="Ferriera S."/>
            <person name="Johnson J."/>
            <person name="Kravitz S."/>
            <person name="Beeson K."/>
            <person name="Sutton G."/>
            <person name="Rogers Y.-H."/>
            <person name="Friedman R."/>
            <person name="Frazier M."/>
            <person name="Venter J.C."/>
        </authorList>
    </citation>
    <scope>NUCLEOTIDE SEQUENCE [LARGE SCALE GENOMIC DNA]</scope>
    <source>
        <strain evidence="5 6">SIR-1</strain>
    </source>
</reference>
<dbReference type="PANTHER" id="PTHR30624">
    <property type="entry name" value="UNCHARACTERIZED PROTEIN TLDD AND PMBA"/>
    <property type="match status" value="1"/>
</dbReference>
<dbReference type="InterPro" id="IPR036059">
    <property type="entry name" value="TldD/PmbA_sf"/>
</dbReference>
<dbReference type="STRING" id="391625.PPSIR1_30539"/>
<protein>
    <submittedName>
        <fullName evidence="5">TldD/PmbA family protein</fullName>
    </submittedName>
</protein>
<dbReference type="Pfam" id="PF19289">
    <property type="entry name" value="PmbA_TldD_3rd"/>
    <property type="match status" value="1"/>
</dbReference>
<evidence type="ECO:0000256" key="1">
    <source>
        <dbReference type="ARBA" id="ARBA00005836"/>
    </source>
</evidence>
<keyword evidence="3" id="KW-0732">Signal</keyword>
<name>A6GGQ6_9BACT</name>
<evidence type="ECO:0000313" key="5">
    <source>
        <dbReference type="EMBL" id="EDM74956.1"/>
    </source>
</evidence>
<dbReference type="SUPFAM" id="SSF111283">
    <property type="entry name" value="Putative modulator of DNA gyrase, PmbA/TldD"/>
    <property type="match status" value="1"/>
</dbReference>
<evidence type="ECO:0000256" key="3">
    <source>
        <dbReference type="SAM" id="SignalP"/>
    </source>
</evidence>
<dbReference type="InterPro" id="IPR051463">
    <property type="entry name" value="Peptidase_U62_metallo"/>
</dbReference>